<accession>A0A183J0Z8</accession>
<dbReference type="Proteomes" id="UP000270296">
    <property type="component" value="Unassembled WGS sequence"/>
</dbReference>
<organism evidence="4">
    <name type="scientific">Soboliphyme baturini</name>
    <dbReference type="NCBI Taxonomy" id="241478"/>
    <lineage>
        <taxon>Eukaryota</taxon>
        <taxon>Metazoa</taxon>
        <taxon>Ecdysozoa</taxon>
        <taxon>Nematoda</taxon>
        <taxon>Enoplea</taxon>
        <taxon>Dorylaimia</taxon>
        <taxon>Dioctophymatida</taxon>
        <taxon>Dioctophymatoidea</taxon>
        <taxon>Soboliphymatidae</taxon>
        <taxon>Soboliphyme</taxon>
    </lineage>
</organism>
<dbReference type="EMBL" id="UZAM01012857">
    <property type="protein sequence ID" value="VDP23879.1"/>
    <property type="molecule type" value="Genomic_DNA"/>
</dbReference>
<evidence type="ECO:0000256" key="1">
    <source>
        <dbReference type="SAM" id="MobiDB-lite"/>
    </source>
</evidence>
<feature type="region of interest" description="Disordered" evidence="1">
    <location>
        <begin position="128"/>
        <end position="170"/>
    </location>
</feature>
<dbReference type="AlphaFoldDB" id="A0A183J0Z8"/>
<evidence type="ECO:0000313" key="4">
    <source>
        <dbReference type="WBParaSite" id="SBAD_0000989401-mRNA-1"/>
    </source>
</evidence>
<protein>
    <submittedName>
        <fullName evidence="2 4">Uncharacterized protein</fullName>
    </submittedName>
</protein>
<feature type="compositionally biased region" description="Basic residues" evidence="1">
    <location>
        <begin position="13"/>
        <end position="22"/>
    </location>
</feature>
<evidence type="ECO:0000313" key="3">
    <source>
        <dbReference type="Proteomes" id="UP000270296"/>
    </source>
</evidence>
<sequence>MKLPDAALSRSRSTFRPKRFISKLHPWQSSSSSSIDRVQSGETDETLPAYITRRKKPEREQRNGTGDKSERETATSAAPPPCSLFFEWKHLEGNTNAPSSLRSAERVQSPHSAIAVGPHRLGEQRVDATKRRKEVPTASGGRGESFIHSPQRSIHSNEKHTHTSTAVGLTSKQPAKAVYDIQGQRQFGCQKKLSLGQERTSLNTSSQPTLNGWSRNSRLVERSQPFYRNICDHRHRQQSRLLNKSGAALRSVLQSCTSGSQSVSNRESMVNGCPSGLHGQRHWAHPQMRITYQSRTTDPIPRLSDKA</sequence>
<dbReference type="WBParaSite" id="SBAD_0000989401-mRNA-1">
    <property type="protein sequence ID" value="SBAD_0000989401-mRNA-1"/>
    <property type="gene ID" value="SBAD_0000989401"/>
</dbReference>
<feature type="region of interest" description="Disordered" evidence="1">
    <location>
        <begin position="1"/>
        <end position="81"/>
    </location>
</feature>
<gene>
    <name evidence="2" type="ORF">SBAD_LOCUS9546</name>
</gene>
<feature type="compositionally biased region" description="Basic and acidic residues" evidence="1">
    <location>
        <begin position="57"/>
        <end position="73"/>
    </location>
</feature>
<reference evidence="2 3" key="2">
    <citation type="submission" date="2018-11" db="EMBL/GenBank/DDBJ databases">
        <authorList>
            <consortium name="Pathogen Informatics"/>
        </authorList>
    </citation>
    <scope>NUCLEOTIDE SEQUENCE [LARGE SCALE GENOMIC DNA]</scope>
</reference>
<name>A0A183J0Z8_9BILA</name>
<reference evidence="4" key="1">
    <citation type="submission" date="2016-06" db="UniProtKB">
        <authorList>
            <consortium name="WormBaseParasite"/>
        </authorList>
    </citation>
    <scope>IDENTIFICATION</scope>
</reference>
<evidence type="ECO:0000313" key="2">
    <source>
        <dbReference type="EMBL" id="VDP23879.1"/>
    </source>
</evidence>
<keyword evidence="3" id="KW-1185">Reference proteome</keyword>
<proteinExistence type="predicted"/>